<organism evidence="1 2">
    <name type="scientific">Vespula germanica</name>
    <name type="common">German yellow jacket</name>
    <name type="synonym">Paravespula germanica</name>
    <dbReference type="NCBI Taxonomy" id="30212"/>
    <lineage>
        <taxon>Eukaryota</taxon>
        <taxon>Metazoa</taxon>
        <taxon>Ecdysozoa</taxon>
        <taxon>Arthropoda</taxon>
        <taxon>Hexapoda</taxon>
        <taxon>Insecta</taxon>
        <taxon>Pterygota</taxon>
        <taxon>Neoptera</taxon>
        <taxon>Endopterygota</taxon>
        <taxon>Hymenoptera</taxon>
        <taxon>Apocrita</taxon>
        <taxon>Aculeata</taxon>
        <taxon>Vespoidea</taxon>
        <taxon>Vespidae</taxon>
        <taxon>Vespinae</taxon>
        <taxon>Vespula</taxon>
    </lineage>
</organism>
<name>A0A834U6A4_VESGE</name>
<dbReference type="EMBL" id="JACSDZ010000001">
    <property type="protein sequence ID" value="KAF7418324.1"/>
    <property type="molecule type" value="Genomic_DNA"/>
</dbReference>
<evidence type="ECO:0000313" key="2">
    <source>
        <dbReference type="Proteomes" id="UP000617340"/>
    </source>
</evidence>
<protein>
    <submittedName>
        <fullName evidence="1">Uncharacterized protein</fullName>
    </submittedName>
</protein>
<keyword evidence="2" id="KW-1185">Reference proteome</keyword>
<evidence type="ECO:0000313" key="1">
    <source>
        <dbReference type="EMBL" id="KAF7418324.1"/>
    </source>
</evidence>
<dbReference type="Proteomes" id="UP000617340">
    <property type="component" value="Unassembled WGS sequence"/>
</dbReference>
<gene>
    <name evidence="1" type="ORF">HZH68_000977</name>
</gene>
<reference evidence="1" key="1">
    <citation type="journal article" date="2020" name="G3 (Bethesda)">
        <title>High-Quality Assemblies for Three Invasive Social Wasps from the &lt;i&gt;Vespula&lt;/i&gt; Genus.</title>
        <authorList>
            <person name="Harrop T.W.R."/>
            <person name="Guhlin J."/>
            <person name="McLaughlin G.M."/>
            <person name="Permina E."/>
            <person name="Stockwell P."/>
            <person name="Gilligan J."/>
            <person name="Le Lec M.F."/>
            <person name="Gruber M.A.M."/>
            <person name="Quinn O."/>
            <person name="Lovegrove M."/>
            <person name="Duncan E.J."/>
            <person name="Remnant E.J."/>
            <person name="Van Eeckhoven J."/>
            <person name="Graham B."/>
            <person name="Knapp R.A."/>
            <person name="Langford K.W."/>
            <person name="Kronenberg Z."/>
            <person name="Press M.O."/>
            <person name="Eacker S.M."/>
            <person name="Wilson-Rankin E.E."/>
            <person name="Purcell J."/>
            <person name="Lester P.J."/>
            <person name="Dearden P.K."/>
        </authorList>
    </citation>
    <scope>NUCLEOTIDE SEQUENCE</scope>
    <source>
        <strain evidence="1">Linc-1</strain>
    </source>
</reference>
<proteinExistence type="predicted"/>
<sequence>MIDLDGRDLESFIAKVIEKTNLSTTYNKRILRAVWLVMAYNFIIRKKFERQEFLALKFNGKNYEEKILINQCTKKDLNWWKTNTTIGSNLITNQNFCIEIFPNASLLS</sequence>
<comment type="caution">
    <text evidence="1">The sequence shown here is derived from an EMBL/GenBank/DDBJ whole genome shotgun (WGS) entry which is preliminary data.</text>
</comment>
<accession>A0A834U6A4</accession>
<dbReference type="AlphaFoldDB" id="A0A834U6A4"/>